<comment type="caution">
    <text evidence="1">The sequence shown here is derived from an EMBL/GenBank/DDBJ whole genome shotgun (WGS) entry which is preliminary data.</text>
</comment>
<proteinExistence type="predicted"/>
<accession>A0A4R6SNA8</accession>
<name>A0A4R6SNA8_LABRH</name>
<dbReference type="Proteomes" id="UP000295444">
    <property type="component" value="Unassembled WGS sequence"/>
</dbReference>
<organism evidence="1 2">
    <name type="scientific">Labedaea rhizosphaerae</name>
    <dbReference type="NCBI Taxonomy" id="598644"/>
    <lineage>
        <taxon>Bacteria</taxon>
        <taxon>Bacillati</taxon>
        <taxon>Actinomycetota</taxon>
        <taxon>Actinomycetes</taxon>
        <taxon>Pseudonocardiales</taxon>
        <taxon>Pseudonocardiaceae</taxon>
        <taxon>Labedaea</taxon>
    </lineage>
</organism>
<dbReference type="AlphaFoldDB" id="A0A4R6SNA8"/>
<gene>
    <name evidence="1" type="ORF">EV186_101821</name>
</gene>
<keyword evidence="2" id="KW-1185">Reference proteome</keyword>
<dbReference type="EMBL" id="SNXZ01000001">
    <property type="protein sequence ID" value="TDQ04862.1"/>
    <property type="molecule type" value="Genomic_DNA"/>
</dbReference>
<evidence type="ECO:0000313" key="2">
    <source>
        <dbReference type="Proteomes" id="UP000295444"/>
    </source>
</evidence>
<reference evidence="1 2" key="1">
    <citation type="submission" date="2019-03" db="EMBL/GenBank/DDBJ databases">
        <title>Genomic Encyclopedia of Type Strains, Phase IV (KMG-IV): sequencing the most valuable type-strain genomes for metagenomic binning, comparative biology and taxonomic classification.</title>
        <authorList>
            <person name="Goeker M."/>
        </authorList>
    </citation>
    <scope>NUCLEOTIDE SEQUENCE [LARGE SCALE GENOMIC DNA]</scope>
    <source>
        <strain evidence="1 2">DSM 45361</strain>
    </source>
</reference>
<evidence type="ECO:0000313" key="1">
    <source>
        <dbReference type="EMBL" id="TDQ04862.1"/>
    </source>
</evidence>
<protein>
    <submittedName>
        <fullName evidence="1">Uncharacterized protein</fullName>
    </submittedName>
</protein>
<sequence>MNEQASSPSPGQMPELLRILWAARIDTTANRWHLTRRAIPQLKTIADDTDDSRLRKAAEHAEAAIAHLDTMVEELRTSIDFIQPRPLPDKQNPDRRTA</sequence>